<dbReference type="InterPro" id="IPR021625">
    <property type="entry name" value="PI31_Prot_N"/>
</dbReference>
<proteinExistence type="inferred from homology"/>
<dbReference type="GO" id="GO:0070628">
    <property type="term" value="F:proteasome binding"/>
    <property type="evidence" value="ECO:0007669"/>
    <property type="project" value="InterPro"/>
</dbReference>
<feature type="region of interest" description="Disordered" evidence="4">
    <location>
        <begin position="219"/>
        <end position="284"/>
    </location>
</feature>
<feature type="compositionally biased region" description="Polar residues" evidence="4">
    <location>
        <begin position="149"/>
        <end position="173"/>
    </location>
</feature>
<dbReference type="PANTHER" id="PTHR13266">
    <property type="entry name" value="PROTEASOME INHIBITOR"/>
    <property type="match status" value="1"/>
</dbReference>
<evidence type="ECO:0000256" key="1">
    <source>
        <dbReference type="ARBA" id="ARBA00006405"/>
    </source>
</evidence>
<accession>A0A9P0D2Y6</accession>
<name>A0A9P0D2Y6_9CUCU</name>
<dbReference type="GO" id="GO:0043161">
    <property type="term" value="P:proteasome-mediated ubiquitin-dependent protein catabolic process"/>
    <property type="evidence" value="ECO:0007669"/>
    <property type="project" value="InterPro"/>
</dbReference>
<feature type="compositionally biased region" description="Pro residues" evidence="4">
    <location>
        <begin position="233"/>
        <end position="244"/>
    </location>
</feature>
<dbReference type="EMBL" id="OV651817">
    <property type="protein sequence ID" value="CAH1111068.1"/>
    <property type="molecule type" value="Genomic_DNA"/>
</dbReference>
<gene>
    <name evidence="6" type="ORF">PSYICH_LOCUS11603</name>
</gene>
<feature type="domain" description="PI31 proteasome regulator N-terminal" evidence="5">
    <location>
        <begin position="15"/>
        <end position="144"/>
    </location>
</feature>
<dbReference type="GO" id="GO:0000502">
    <property type="term" value="C:proteasome complex"/>
    <property type="evidence" value="ECO:0007669"/>
    <property type="project" value="UniProtKB-KW"/>
</dbReference>
<evidence type="ECO:0000313" key="7">
    <source>
        <dbReference type="Proteomes" id="UP001153636"/>
    </source>
</evidence>
<sequence length="284" mass="31385">MTTLFGWDLLYKSVEQDIKNNHDILVCLTHLVLVSNDFRCIGLGESKVLDGDEQKSEALPKNWNEHYAIRYVHKGKLYNLKATPLDDAIMINLIRIDERTVSFVQLNPRFVAQRTGSLDEMIPNNQNIVEQIKTQLIDKVIVSKKSKETSSQTDPQRNVIASDNTQVLPNPSGQRIFIPFPQSYSPSDYGRSDLDPLGGIGIGPVRVPPPAGGGMLFQPPGPSFGGGFGGIPGGPPLGLPPGAVPPGSRFDPFRPPDVDRFPPRRPNRQDNDEFPPPGYDDMFM</sequence>
<keyword evidence="7" id="KW-1185">Reference proteome</keyword>
<feature type="compositionally biased region" description="Gly residues" evidence="4">
    <location>
        <begin position="223"/>
        <end position="232"/>
    </location>
</feature>
<feature type="region of interest" description="Disordered" evidence="4">
    <location>
        <begin position="144"/>
        <end position="173"/>
    </location>
</feature>
<protein>
    <recommendedName>
        <fullName evidence="2">Proteasome inhibitor PI31 subunit</fullName>
    </recommendedName>
</protein>
<evidence type="ECO:0000259" key="5">
    <source>
        <dbReference type="Pfam" id="PF11566"/>
    </source>
</evidence>
<dbReference type="GO" id="GO:0004866">
    <property type="term" value="F:endopeptidase inhibitor activity"/>
    <property type="evidence" value="ECO:0007669"/>
    <property type="project" value="InterPro"/>
</dbReference>
<comment type="similarity">
    <text evidence="1">Belongs to the proteasome inhibitor PI31 family.</text>
</comment>
<dbReference type="OrthoDB" id="68090at2759"/>
<dbReference type="InterPro" id="IPR045128">
    <property type="entry name" value="PI31-like"/>
</dbReference>
<evidence type="ECO:0000256" key="2">
    <source>
        <dbReference type="ARBA" id="ARBA00015575"/>
    </source>
</evidence>
<dbReference type="PANTHER" id="PTHR13266:SF1">
    <property type="entry name" value="PROTEASOME INHIBITOR PI31 SUBUNIT"/>
    <property type="match status" value="1"/>
</dbReference>
<reference evidence="6" key="1">
    <citation type="submission" date="2022-01" db="EMBL/GenBank/DDBJ databases">
        <authorList>
            <person name="King R."/>
        </authorList>
    </citation>
    <scope>NUCLEOTIDE SEQUENCE</scope>
</reference>
<evidence type="ECO:0000313" key="6">
    <source>
        <dbReference type="EMBL" id="CAH1111068.1"/>
    </source>
</evidence>
<keyword evidence="3" id="KW-0647">Proteasome</keyword>
<dbReference type="AlphaFoldDB" id="A0A9P0D2Y6"/>
<dbReference type="Pfam" id="PF11566">
    <property type="entry name" value="PI31_Prot_N"/>
    <property type="match status" value="1"/>
</dbReference>
<evidence type="ECO:0000256" key="4">
    <source>
        <dbReference type="SAM" id="MobiDB-lite"/>
    </source>
</evidence>
<evidence type="ECO:0000256" key="3">
    <source>
        <dbReference type="ARBA" id="ARBA00022942"/>
    </source>
</evidence>
<organism evidence="6 7">
    <name type="scientific">Psylliodes chrysocephalus</name>
    <dbReference type="NCBI Taxonomy" id="3402493"/>
    <lineage>
        <taxon>Eukaryota</taxon>
        <taxon>Metazoa</taxon>
        <taxon>Ecdysozoa</taxon>
        <taxon>Arthropoda</taxon>
        <taxon>Hexapoda</taxon>
        <taxon>Insecta</taxon>
        <taxon>Pterygota</taxon>
        <taxon>Neoptera</taxon>
        <taxon>Endopterygota</taxon>
        <taxon>Coleoptera</taxon>
        <taxon>Polyphaga</taxon>
        <taxon>Cucujiformia</taxon>
        <taxon>Chrysomeloidea</taxon>
        <taxon>Chrysomelidae</taxon>
        <taxon>Galerucinae</taxon>
        <taxon>Alticini</taxon>
        <taxon>Psylliodes</taxon>
    </lineage>
</organism>
<dbReference type="Proteomes" id="UP001153636">
    <property type="component" value="Chromosome 5"/>
</dbReference>
<dbReference type="Gene3D" id="3.40.1000.30">
    <property type="match status" value="1"/>
</dbReference>
<feature type="compositionally biased region" description="Basic and acidic residues" evidence="4">
    <location>
        <begin position="251"/>
        <end position="271"/>
    </location>
</feature>